<name>A0ABR9IYI7_RHIVS</name>
<keyword evidence="2" id="KW-1185">Reference proteome</keyword>
<proteinExistence type="predicted"/>
<organism evidence="1 2">
    <name type="scientific">Rhizobium viscosum</name>
    <name type="common">Arthrobacter viscosus</name>
    <dbReference type="NCBI Taxonomy" id="1673"/>
    <lineage>
        <taxon>Bacteria</taxon>
        <taxon>Pseudomonadati</taxon>
        <taxon>Pseudomonadota</taxon>
        <taxon>Alphaproteobacteria</taxon>
        <taxon>Hyphomicrobiales</taxon>
        <taxon>Rhizobiaceae</taxon>
        <taxon>Rhizobium/Agrobacterium group</taxon>
        <taxon>Rhizobium</taxon>
    </lineage>
</organism>
<dbReference type="RefSeq" id="WP_192731896.1">
    <property type="nucleotide sequence ID" value="NZ_BAAAVL010000002.1"/>
</dbReference>
<protein>
    <submittedName>
        <fullName evidence="1">Uncharacterized protein</fullName>
    </submittedName>
</protein>
<accession>A0ABR9IYI7</accession>
<reference evidence="1 2" key="1">
    <citation type="submission" date="2020-10" db="EMBL/GenBank/DDBJ databases">
        <title>Sequencing the genomes of 1000 actinobacteria strains.</title>
        <authorList>
            <person name="Klenk H.-P."/>
        </authorList>
    </citation>
    <scope>NUCLEOTIDE SEQUENCE [LARGE SCALE GENOMIC DNA]</scope>
    <source>
        <strain evidence="1 2">DSM 7307</strain>
    </source>
</reference>
<comment type="caution">
    <text evidence="1">The sequence shown here is derived from an EMBL/GenBank/DDBJ whole genome shotgun (WGS) entry which is preliminary data.</text>
</comment>
<sequence>MTTDNPQDGWCETTAETMLRERQRIKFLERLRDSLYPGFAAIDYCWLPPPEGAAGAAAPLLPVGATGAAGAGADFGSA</sequence>
<evidence type="ECO:0000313" key="1">
    <source>
        <dbReference type="EMBL" id="MBE1508265.1"/>
    </source>
</evidence>
<dbReference type="Proteomes" id="UP000620262">
    <property type="component" value="Unassembled WGS sequence"/>
</dbReference>
<gene>
    <name evidence="1" type="ORF">H4W29_005510</name>
</gene>
<dbReference type="EMBL" id="JADBEC010000002">
    <property type="protein sequence ID" value="MBE1508265.1"/>
    <property type="molecule type" value="Genomic_DNA"/>
</dbReference>
<evidence type="ECO:0000313" key="2">
    <source>
        <dbReference type="Proteomes" id="UP000620262"/>
    </source>
</evidence>